<evidence type="ECO:0000313" key="2">
    <source>
        <dbReference type="EMBL" id="AJA44827.1"/>
    </source>
</evidence>
<dbReference type="EMBL" id="CP009056">
    <property type="protein sequence ID" value="AJA44827.1"/>
    <property type="molecule type" value="Genomic_DNA"/>
</dbReference>
<proteinExistence type="predicted"/>
<accession>A0A0A7S1W3</accession>
<evidence type="ECO:0000313" key="3">
    <source>
        <dbReference type="Proteomes" id="UP000030901"/>
    </source>
</evidence>
<dbReference type="KEGG" id="fpp:FPB0191_01001"/>
<dbReference type="HOGENOM" id="CLU_2329661_0_0_6"/>
<name>A0A0A7S1W3_FRIPE</name>
<organism evidence="2 3">
    <name type="scientific">Frischella perrara</name>
    <dbReference type="NCBI Taxonomy" id="1267021"/>
    <lineage>
        <taxon>Bacteria</taxon>
        <taxon>Pseudomonadati</taxon>
        <taxon>Pseudomonadota</taxon>
        <taxon>Gammaproteobacteria</taxon>
        <taxon>Orbales</taxon>
        <taxon>Orbaceae</taxon>
        <taxon>Frischella</taxon>
    </lineage>
</organism>
<keyword evidence="1" id="KW-0472">Membrane</keyword>
<keyword evidence="1" id="KW-1133">Transmembrane helix</keyword>
<sequence>MIIQWILFICLWLLGIYFRLYFLFRASNYYNDKSLNIKRICAIFYYIFVLGYGVYMIPVLGNNYDPRQGKLLLVFLECLIIFYLFANLFCLISLIEQR</sequence>
<keyword evidence="1" id="KW-0812">Transmembrane</keyword>
<feature type="transmembrane region" description="Helical" evidence="1">
    <location>
        <begin position="6"/>
        <end position="22"/>
    </location>
</feature>
<dbReference type="Proteomes" id="UP000030901">
    <property type="component" value="Chromosome"/>
</dbReference>
<reference evidence="2 3" key="1">
    <citation type="journal article" date="2014" name="Appl. Environ. Microbiol.">
        <title>Gut symbionts from distinct hosts exhibit genotoxic activity via divergent colibactin biosynthetic pathways.</title>
        <authorList>
            <person name="Engel P."/>
            <person name="Vizcaino M.I."/>
            <person name="Crawford J.M."/>
        </authorList>
    </citation>
    <scope>NUCLEOTIDE SEQUENCE [LARGE SCALE GENOMIC DNA]</scope>
    <source>
        <strain evidence="2 3">PEB0191</strain>
    </source>
</reference>
<keyword evidence="3" id="KW-1185">Reference proteome</keyword>
<protein>
    <submittedName>
        <fullName evidence="2">Uncharacterized protein</fullName>
    </submittedName>
</protein>
<feature type="transmembrane region" description="Helical" evidence="1">
    <location>
        <begin position="43"/>
        <end position="60"/>
    </location>
</feature>
<dbReference type="AlphaFoldDB" id="A0A0A7S1W3"/>
<dbReference type="STRING" id="1267021.FPB0191_01001"/>
<gene>
    <name evidence="2" type="ORF">FPB0191_01001</name>
</gene>
<feature type="transmembrane region" description="Helical" evidence="1">
    <location>
        <begin position="72"/>
        <end position="95"/>
    </location>
</feature>
<evidence type="ECO:0000256" key="1">
    <source>
        <dbReference type="SAM" id="Phobius"/>
    </source>
</evidence>